<organism evidence="2 3">
    <name type="scientific">Ancylostoma ceylanicum</name>
    <dbReference type="NCBI Taxonomy" id="53326"/>
    <lineage>
        <taxon>Eukaryota</taxon>
        <taxon>Metazoa</taxon>
        <taxon>Ecdysozoa</taxon>
        <taxon>Nematoda</taxon>
        <taxon>Chromadorea</taxon>
        <taxon>Rhabditida</taxon>
        <taxon>Rhabditina</taxon>
        <taxon>Rhabditomorpha</taxon>
        <taxon>Strongyloidea</taxon>
        <taxon>Ancylostomatidae</taxon>
        <taxon>Ancylostomatinae</taxon>
        <taxon>Ancylostoma</taxon>
    </lineage>
</organism>
<dbReference type="STRING" id="53326.A0A016V723"/>
<keyword evidence="3" id="KW-1185">Reference proteome</keyword>
<gene>
    <name evidence="2" type="primary">Acey_s0015.g2660</name>
    <name evidence="2" type="ORF">Y032_0015g2660</name>
</gene>
<name>A0A016V723_9BILA</name>
<protein>
    <recommendedName>
        <fullName evidence="1">Reverse transcriptase domain-containing protein</fullName>
    </recommendedName>
</protein>
<dbReference type="AlphaFoldDB" id="A0A016V723"/>
<reference evidence="3" key="1">
    <citation type="journal article" date="2015" name="Nat. Genet.">
        <title>The genome and transcriptome of the zoonotic hookworm Ancylostoma ceylanicum identify infection-specific gene families.</title>
        <authorList>
            <person name="Schwarz E.M."/>
            <person name="Hu Y."/>
            <person name="Antoshechkin I."/>
            <person name="Miller M.M."/>
            <person name="Sternberg P.W."/>
            <person name="Aroian R.V."/>
        </authorList>
    </citation>
    <scope>NUCLEOTIDE SEQUENCE</scope>
    <source>
        <strain evidence="3">HY135</strain>
    </source>
</reference>
<feature type="domain" description="Reverse transcriptase" evidence="1">
    <location>
        <begin position="11"/>
        <end position="103"/>
    </location>
</feature>
<dbReference type="Proteomes" id="UP000024635">
    <property type="component" value="Unassembled WGS sequence"/>
</dbReference>
<dbReference type="Pfam" id="PF00078">
    <property type="entry name" value="RVT_1"/>
    <property type="match status" value="1"/>
</dbReference>
<evidence type="ECO:0000313" key="3">
    <source>
        <dbReference type="Proteomes" id="UP000024635"/>
    </source>
</evidence>
<comment type="caution">
    <text evidence="2">The sequence shown here is derived from an EMBL/GenBank/DDBJ whole genome shotgun (WGS) entry which is preliminary data.</text>
</comment>
<proteinExistence type="predicted"/>
<accession>A0A016V723</accession>
<dbReference type="InterPro" id="IPR000477">
    <property type="entry name" value="RT_dom"/>
</dbReference>
<dbReference type="PANTHER" id="PTHR19446">
    <property type="entry name" value="REVERSE TRANSCRIPTASES"/>
    <property type="match status" value="1"/>
</dbReference>
<evidence type="ECO:0000259" key="1">
    <source>
        <dbReference type="Pfam" id="PF00078"/>
    </source>
</evidence>
<evidence type="ECO:0000313" key="2">
    <source>
        <dbReference type="EMBL" id="EYC23464.1"/>
    </source>
</evidence>
<dbReference type="EMBL" id="JARK01001351">
    <property type="protein sequence ID" value="EYC23464.1"/>
    <property type="molecule type" value="Genomic_DNA"/>
</dbReference>
<dbReference type="OrthoDB" id="5845191at2759"/>
<sequence length="107" mass="12355">MMEKHRESLMIENHREKQKLLHVTFLDLERAFNRVPRKVNWNALRWHGVPEEPIEWVKILYADSRSRMQAAAGTSAELSISAGVHQEPALFVAVMDAVARDLQRPTP</sequence>